<reference evidence="14" key="2">
    <citation type="submission" date="2020-04" db="EMBL/GenBank/DDBJ databases">
        <authorList>
            <consortium name="NCBI Genome Project"/>
        </authorList>
    </citation>
    <scope>NUCLEOTIDE SEQUENCE</scope>
    <source>
        <strain evidence="14">CBS 342.82</strain>
    </source>
</reference>
<gene>
    <name evidence="14" type="ORF">K489DRAFT_321887</name>
</gene>
<evidence type="ECO:0000313" key="13">
    <source>
        <dbReference type="Proteomes" id="UP000504637"/>
    </source>
</evidence>
<evidence type="ECO:0000256" key="5">
    <source>
        <dbReference type="ARBA" id="ARBA00022989"/>
    </source>
</evidence>
<dbReference type="PANTHER" id="PTHR24322">
    <property type="entry name" value="PKSB"/>
    <property type="match status" value="1"/>
</dbReference>
<evidence type="ECO:0000256" key="3">
    <source>
        <dbReference type="ARBA" id="ARBA00022692"/>
    </source>
</evidence>
<evidence type="ECO:0000256" key="4">
    <source>
        <dbReference type="ARBA" id="ARBA00022857"/>
    </source>
</evidence>
<sequence>MASKTNLLLTAAIGGGLLSALFVSPDRLKEPLLKHFGQYSSYINPLNVDRLVVLLKGLLALGLYRDVAAFLSELAQNDFRFSSEKSKYDWPNEVIVITGGAGGFGGLMAKDFASRGINVAILDIFEELPAALQNNAKISYFKCDITDADVVAEVAGKIRATVGQPSVLINNAGVAHGQLSILDITPKQVQQLYNVNIVSHFNTVREFLPTMIANKKGHIVTVSSMAAFVCSPGLVAYSSSKSAALVFHEGLQQELRTFHNAPEIKCSVVHPTFADTPMVAKFKDSLAKTTAKLITPESVADAVVKQVLSGRGAQIILNGNLPYFLTTLRAWPHYLSGIILMGANRAMKVCFVTFLRSLSLSHTHTHTHTCTHVHTRAHARRISPFAFSPITNHSHLTGNSRNQEGLERIFVRFGREFYVYNFCGRIPNPLFFCPQENLSFFFSFFFPRVVQIPPWTFSSLLSRL</sequence>
<dbReference type="Pfam" id="PF00106">
    <property type="entry name" value="adh_short"/>
    <property type="match status" value="1"/>
</dbReference>
<dbReference type="GO" id="GO:0052650">
    <property type="term" value="F:all-trans-retinol dehydrogenase (NADP+) activity"/>
    <property type="evidence" value="ECO:0007669"/>
    <property type="project" value="UniProtKB-ARBA"/>
</dbReference>
<dbReference type="PRINTS" id="PR00081">
    <property type="entry name" value="GDHRDH"/>
</dbReference>
<dbReference type="OrthoDB" id="10253736at2759"/>
<keyword evidence="7" id="KW-0443">Lipid metabolism</keyword>
<dbReference type="PRINTS" id="PR00080">
    <property type="entry name" value="SDRFAMILY"/>
</dbReference>
<keyword evidence="6" id="KW-0560">Oxidoreductase</keyword>
<accession>A0A6J3M0Y9</accession>
<comment type="similarity">
    <text evidence="2 12">Belongs to the short-chain dehydrogenases/reductases (SDR) family.</text>
</comment>
<organism evidence="14">
    <name type="scientific">Dissoconium aciculare CBS 342.82</name>
    <dbReference type="NCBI Taxonomy" id="1314786"/>
    <lineage>
        <taxon>Eukaryota</taxon>
        <taxon>Fungi</taxon>
        <taxon>Dikarya</taxon>
        <taxon>Ascomycota</taxon>
        <taxon>Pezizomycotina</taxon>
        <taxon>Dothideomycetes</taxon>
        <taxon>Dothideomycetidae</taxon>
        <taxon>Mycosphaerellales</taxon>
        <taxon>Dissoconiaceae</taxon>
        <taxon>Dissoconium</taxon>
    </lineage>
</organism>
<evidence type="ECO:0000256" key="8">
    <source>
        <dbReference type="ARBA" id="ARBA00023136"/>
    </source>
</evidence>
<dbReference type="InterPro" id="IPR002347">
    <property type="entry name" value="SDR_fam"/>
</dbReference>
<dbReference type="GeneID" id="54359377"/>
<keyword evidence="5" id="KW-1133">Transmembrane helix</keyword>
<dbReference type="AlphaFoldDB" id="A0A6J3M0Y9"/>
<name>A0A6J3M0Y9_9PEZI</name>
<dbReference type="PROSITE" id="PS00061">
    <property type="entry name" value="ADH_SHORT"/>
    <property type="match status" value="1"/>
</dbReference>
<dbReference type="RefSeq" id="XP_033458741.1">
    <property type="nucleotide sequence ID" value="XM_033601577.1"/>
</dbReference>
<keyword evidence="3" id="KW-0812">Transmembrane</keyword>
<evidence type="ECO:0000256" key="2">
    <source>
        <dbReference type="ARBA" id="ARBA00006484"/>
    </source>
</evidence>
<evidence type="ECO:0000256" key="11">
    <source>
        <dbReference type="ARBA" id="ARBA00082544"/>
    </source>
</evidence>
<dbReference type="Gene3D" id="3.40.50.720">
    <property type="entry name" value="NAD(P)-binding Rossmann-like Domain"/>
    <property type="match status" value="1"/>
</dbReference>
<keyword evidence="4" id="KW-0521">NADP</keyword>
<proteinExistence type="inferred from homology"/>
<keyword evidence="8" id="KW-0472">Membrane</keyword>
<dbReference type="Proteomes" id="UP000504637">
    <property type="component" value="Unplaced"/>
</dbReference>
<evidence type="ECO:0000256" key="10">
    <source>
        <dbReference type="ARBA" id="ARBA00068717"/>
    </source>
</evidence>
<evidence type="ECO:0000256" key="1">
    <source>
        <dbReference type="ARBA" id="ARBA00004141"/>
    </source>
</evidence>
<evidence type="ECO:0000256" key="9">
    <source>
        <dbReference type="ARBA" id="ARBA00059620"/>
    </source>
</evidence>
<dbReference type="GO" id="GO:0016020">
    <property type="term" value="C:membrane"/>
    <property type="evidence" value="ECO:0007669"/>
    <property type="project" value="UniProtKB-SubCell"/>
</dbReference>
<reference evidence="14" key="3">
    <citation type="submission" date="2025-08" db="UniProtKB">
        <authorList>
            <consortium name="RefSeq"/>
        </authorList>
    </citation>
    <scope>IDENTIFICATION</scope>
    <source>
        <strain evidence="14">CBS 342.82</strain>
    </source>
</reference>
<evidence type="ECO:0000313" key="14">
    <source>
        <dbReference type="RefSeq" id="XP_033458741.1"/>
    </source>
</evidence>
<reference evidence="14" key="1">
    <citation type="submission" date="2020-01" db="EMBL/GenBank/DDBJ databases">
        <authorList>
            <consortium name="DOE Joint Genome Institute"/>
            <person name="Haridas S."/>
            <person name="Albert R."/>
            <person name="Binder M."/>
            <person name="Bloem J."/>
            <person name="Labutti K."/>
            <person name="Salamov A."/>
            <person name="Andreopoulos B."/>
            <person name="Baker S.E."/>
            <person name="Barry K."/>
            <person name="Bills G."/>
            <person name="Bluhm B.H."/>
            <person name="Cannon C."/>
            <person name="Castanera R."/>
            <person name="Culley D.E."/>
            <person name="Daum C."/>
            <person name="Ezra D."/>
            <person name="Gonzalez J.B."/>
            <person name="Henrissat B."/>
            <person name="Kuo A."/>
            <person name="Liang C."/>
            <person name="Lipzen A."/>
            <person name="Lutzoni F."/>
            <person name="Magnuson J."/>
            <person name="Mondo S."/>
            <person name="Nolan M."/>
            <person name="Ohm R."/>
            <person name="Pangilinan J."/>
            <person name="Park H.-J."/>
            <person name="Ramirez L."/>
            <person name="Alfaro M."/>
            <person name="Sun H."/>
            <person name="Tritt A."/>
            <person name="Yoshinaga Y."/>
            <person name="Zwiers L.-H."/>
            <person name="Turgeon B.G."/>
            <person name="Goodwin S.B."/>
            <person name="Spatafora J.W."/>
            <person name="Crous P.W."/>
            <person name="Grigoriev I.V."/>
        </authorList>
    </citation>
    <scope>NUCLEOTIDE SEQUENCE</scope>
    <source>
        <strain evidence="14">CBS 342.82</strain>
    </source>
</reference>
<dbReference type="SUPFAM" id="SSF51735">
    <property type="entry name" value="NAD(P)-binding Rossmann-fold domains"/>
    <property type="match status" value="1"/>
</dbReference>
<dbReference type="PANTHER" id="PTHR24322:SF736">
    <property type="entry name" value="RETINOL DEHYDROGENASE 10"/>
    <property type="match status" value="1"/>
</dbReference>
<comment type="function">
    <text evidence="9">Catalyzes the reduction of all-trans-retinal to all-trans-retinol in the presence of NADPH.</text>
</comment>
<dbReference type="InterPro" id="IPR036291">
    <property type="entry name" value="NAD(P)-bd_dom_sf"/>
</dbReference>
<dbReference type="InterPro" id="IPR020904">
    <property type="entry name" value="Sc_DH/Rdtase_CS"/>
</dbReference>
<protein>
    <recommendedName>
        <fullName evidence="10">Short-chain dehydrogenase/reductase 3</fullName>
    </recommendedName>
    <alternativeName>
        <fullName evidence="11">Retinal short-chain dehydrogenase/reductase 1</fullName>
    </alternativeName>
</protein>
<comment type="subcellular location">
    <subcellularLocation>
        <location evidence="1">Membrane</location>
        <topology evidence="1">Multi-pass membrane protein</topology>
    </subcellularLocation>
</comment>
<keyword evidence="13" id="KW-1185">Reference proteome</keyword>
<evidence type="ECO:0000256" key="7">
    <source>
        <dbReference type="ARBA" id="ARBA00023098"/>
    </source>
</evidence>
<dbReference type="FunFam" id="3.40.50.720:FF:000131">
    <property type="entry name" value="Short-chain dehydrogenase/reductase 3"/>
    <property type="match status" value="1"/>
</dbReference>
<evidence type="ECO:0000256" key="12">
    <source>
        <dbReference type="RuleBase" id="RU000363"/>
    </source>
</evidence>
<evidence type="ECO:0000256" key="6">
    <source>
        <dbReference type="ARBA" id="ARBA00023002"/>
    </source>
</evidence>